<keyword evidence="2" id="KW-1133">Transmembrane helix</keyword>
<reference evidence="3" key="1">
    <citation type="submission" date="2021-03" db="EMBL/GenBank/DDBJ databases">
        <title>Genomic Encyclopedia of Type Strains, Phase IV (KMG-IV): sequencing the most valuable type-strain genomes for metagenomic binning, comparative biology and taxonomic classification.</title>
        <authorList>
            <person name="Goeker M."/>
        </authorList>
    </citation>
    <scope>NUCLEOTIDE SEQUENCE</scope>
    <source>
        <strain evidence="3">DSM 23564</strain>
    </source>
</reference>
<proteinExistence type="predicted"/>
<keyword evidence="2" id="KW-0812">Transmembrane</keyword>
<feature type="transmembrane region" description="Helical" evidence="2">
    <location>
        <begin position="148"/>
        <end position="173"/>
    </location>
</feature>
<evidence type="ECO:0000256" key="2">
    <source>
        <dbReference type="SAM" id="Phobius"/>
    </source>
</evidence>
<evidence type="ECO:0000313" key="4">
    <source>
        <dbReference type="Proteomes" id="UP000823588"/>
    </source>
</evidence>
<accession>A0A8T4GGI7</accession>
<protein>
    <submittedName>
        <fullName evidence="3">Putative membrane protein</fullName>
    </submittedName>
</protein>
<dbReference type="Proteomes" id="UP000823588">
    <property type="component" value="Unassembled WGS sequence"/>
</dbReference>
<keyword evidence="2" id="KW-0472">Membrane</keyword>
<evidence type="ECO:0000313" key="3">
    <source>
        <dbReference type="EMBL" id="MBP1922551.1"/>
    </source>
</evidence>
<organism evidence="3 4">
    <name type="scientific">Halorubrum alkaliphilum</name>
    <dbReference type="NCBI Taxonomy" id="261290"/>
    <lineage>
        <taxon>Archaea</taxon>
        <taxon>Methanobacteriati</taxon>
        <taxon>Methanobacteriota</taxon>
        <taxon>Stenosarchaea group</taxon>
        <taxon>Halobacteria</taxon>
        <taxon>Halobacteriales</taxon>
        <taxon>Haloferacaceae</taxon>
        <taxon>Halorubrum</taxon>
    </lineage>
</organism>
<feature type="transmembrane region" description="Helical" evidence="2">
    <location>
        <begin position="179"/>
        <end position="210"/>
    </location>
</feature>
<evidence type="ECO:0000256" key="1">
    <source>
        <dbReference type="SAM" id="MobiDB-lite"/>
    </source>
</evidence>
<keyword evidence="4" id="KW-1185">Reference proteome</keyword>
<feature type="region of interest" description="Disordered" evidence="1">
    <location>
        <begin position="93"/>
        <end position="127"/>
    </location>
</feature>
<feature type="region of interest" description="Disordered" evidence="1">
    <location>
        <begin position="218"/>
        <end position="237"/>
    </location>
</feature>
<comment type="caution">
    <text evidence="3">The sequence shown here is derived from an EMBL/GenBank/DDBJ whole genome shotgun (WGS) entry which is preliminary data.</text>
</comment>
<gene>
    <name evidence="3" type="ORF">J2751_001561</name>
</gene>
<sequence length="237" mass="25045">MTVDDATERLLRAHEYTNERGYATAEVVSEPYVEAGQIQVPIEVLTTGERHTMAFDPPDTWSDEFPIVRLVESVGYGPGGIAVLDGERFPVELASGTHGDDTTPKPVFNPDEAQLSAPSDAERPPISRASIGRGVTDAVRLAGQSAQYALALVTFLSVVAIGTVVAATATYAVALGSVFALRALVIAGGSGPVGVLLPVLAVLVAIRVVVARQIRSRRPDETAGDPRRTAASPDRYR</sequence>
<dbReference type="RefSeq" id="WP_209484805.1">
    <property type="nucleotide sequence ID" value="NZ_JAGGKQ010000009.1"/>
</dbReference>
<dbReference type="EMBL" id="JAGGKQ010000009">
    <property type="protein sequence ID" value="MBP1922551.1"/>
    <property type="molecule type" value="Genomic_DNA"/>
</dbReference>
<dbReference type="OrthoDB" id="385795at2157"/>
<dbReference type="AlphaFoldDB" id="A0A8T4GGI7"/>
<name>A0A8T4GGI7_9EURY</name>